<evidence type="ECO:0000313" key="1">
    <source>
        <dbReference type="EMBL" id="PNT63376.1"/>
    </source>
</evidence>
<sequence length="72" mass="7817">MVLWKVVQLVFVHGIHVCCHEAFGSVHIGEFLIGVFPLVEKLIAPTESVVSVQLAICRAVHVHHVTTSCSSA</sequence>
<proteinExistence type="predicted"/>
<organism evidence="1">
    <name type="scientific">Brachypodium distachyon</name>
    <name type="common">Purple false brome</name>
    <name type="synonym">Trachynia distachya</name>
    <dbReference type="NCBI Taxonomy" id="15368"/>
    <lineage>
        <taxon>Eukaryota</taxon>
        <taxon>Viridiplantae</taxon>
        <taxon>Streptophyta</taxon>
        <taxon>Embryophyta</taxon>
        <taxon>Tracheophyta</taxon>
        <taxon>Spermatophyta</taxon>
        <taxon>Magnoliopsida</taxon>
        <taxon>Liliopsida</taxon>
        <taxon>Poales</taxon>
        <taxon>Poaceae</taxon>
        <taxon>BOP clade</taxon>
        <taxon>Pooideae</taxon>
        <taxon>Stipodae</taxon>
        <taxon>Brachypodieae</taxon>
        <taxon>Brachypodium</taxon>
    </lineage>
</organism>
<dbReference type="AlphaFoldDB" id="A0A2K2CMX8"/>
<dbReference type="EnsemblPlants" id="PNT63376">
    <property type="protein sequence ID" value="PNT63376"/>
    <property type="gene ID" value="BRADI_4g14951v3"/>
</dbReference>
<keyword evidence="3" id="KW-1185">Reference proteome</keyword>
<protein>
    <submittedName>
        <fullName evidence="1 2">Uncharacterized protein</fullName>
    </submittedName>
</protein>
<dbReference type="Gramene" id="PNT63376">
    <property type="protein sequence ID" value="PNT63376"/>
    <property type="gene ID" value="BRADI_4g14951v3"/>
</dbReference>
<name>A0A2K2CMX8_BRADI</name>
<evidence type="ECO:0000313" key="2">
    <source>
        <dbReference type="EnsemblPlants" id="PNT63376"/>
    </source>
</evidence>
<dbReference type="EMBL" id="CM000883">
    <property type="protein sequence ID" value="PNT63376.1"/>
    <property type="molecule type" value="Genomic_DNA"/>
</dbReference>
<reference evidence="1" key="2">
    <citation type="submission" date="2017-06" db="EMBL/GenBank/DDBJ databases">
        <title>WGS assembly of Brachypodium distachyon.</title>
        <authorList>
            <consortium name="The International Brachypodium Initiative"/>
            <person name="Lucas S."/>
            <person name="Harmon-Smith M."/>
            <person name="Lail K."/>
            <person name="Tice H."/>
            <person name="Grimwood J."/>
            <person name="Bruce D."/>
            <person name="Barry K."/>
            <person name="Shu S."/>
            <person name="Lindquist E."/>
            <person name="Wang M."/>
            <person name="Pitluck S."/>
            <person name="Vogel J.P."/>
            <person name="Garvin D.F."/>
            <person name="Mockler T.C."/>
            <person name="Schmutz J."/>
            <person name="Rokhsar D."/>
            <person name="Bevan M.W."/>
        </authorList>
    </citation>
    <scope>NUCLEOTIDE SEQUENCE</scope>
    <source>
        <strain evidence="1">Bd21</strain>
    </source>
</reference>
<gene>
    <name evidence="1" type="ORF">BRADI_4g14951v3</name>
</gene>
<reference evidence="1 2" key="1">
    <citation type="journal article" date="2010" name="Nature">
        <title>Genome sequencing and analysis of the model grass Brachypodium distachyon.</title>
        <authorList>
            <consortium name="International Brachypodium Initiative"/>
        </authorList>
    </citation>
    <scope>NUCLEOTIDE SEQUENCE [LARGE SCALE GENOMIC DNA]</scope>
    <source>
        <strain evidence="1 2">Bd21</strain>
    </source>
</reference>
<accession>A0A2K2CMX8</accession>
<dbReference type="InParanoid" id="A0A2K2CMX8"/>
<reference evidence="2" key="3">
    <citation type="submission" date="2018-08" db="UniProtKB">
        <authorList>
            <consortium name="EnsemblPlants"/>
        </authorList>
    </citation>
    <scope>IDENTIFICATION</scope>
    <source>
        <strain evidence="2">cv. Bd21</strain>
    </source>
</reference>
<dbReference type="Proteomes" id="UP000008810">
    <property type="component" value="Chromosome 4"/>
</dbReference>
<evidence type="ECO:0000313" key="3">
    <source>
        <dbReference type="Proteomes" id="UP000008810"/>
    </source>
</evidence>